<proteinExistence type="predicted"/>
<dbReference type="AlphaFoldDB" id="A0A5S4G0Q5"/>
<evidence type="ECO:0000313" key="3">
    <source>
        <dbReference type="EMBL" id="TMR26546.1"/>
    </source>
</evidence>
<feature type="non-terminal residue" evidence="3">
    <location>
        <position position="1"/>
    </location>
</feature>
<protein>
    <submittedName>
        <fullName evidence="3">CAP domain-containing protein</fullName>
    </submittedName>
</protein>
<dbReference type="Pfam" id="PF00188">
    <property type="entry name" value="CAP"/>
    <property type="match status" value="1"/>
</dbReference>
<dbReference type="PANTHER" id="PTHR31157:SF1">
    <property type="entry name" value="SCP DOMAIN-CONTAINING PROTEIN"/>
    <property type="match status" value="1"/>
</dbReference>
<evidence type="ECO:0000259" key="2">
    <source>
        <dbReference type="Pfam" id="PF00188"/>
    </source>
</evidence>
<reference evidence="3 4" key="1">
    <citation type="submission" date="2019-05" db="EMBL/GenBank/DDBJ databases">
        <title>Draft genome sequence of Nonomuraea zeae DSM 100528.</title>
        <authorList>
            <person name="Saricaoglu S."/>
            <person name="Isik K."/>
        </authorList>
    </citation>
    <scope>NUCLEOTIDE SEQUENCE [LARGE SCALE GENOMIC DNA]</scope>
    <source>
        <strain evidence="3 4">DSM 100528</strain>
    </source>
</reference>
<feature type="domain" description="SCP" evidence="2">
    <location>
        <begin position="38"/>
        <end position="154"/>
    </location>
</feature>
<sequence>APTGTSSPTPSPSPTASATTPPPSSGSVGTAVENEVVTLTNAERAKGGCAPLKHDPQLRAAAFGHSSDMAKNNYFSHTSQDGRSFLDRIRAAGFTGGSGWAENIAKGQPTAASVVQAWMNSAGHKANIMNCKYNLIGVGAATASGGQIVWTQDFAAR</sequence>
<dbReference type="CDD" id="cd05379">
    <property type="entry name" value="CAP_bacterial"/>
    <property type="match status" value="1"/>
</dbReference>
<organism evidence="3 4">
    <name type="scientific">Nonomuraea zeae</name>
    <dbReference type="NCBI Taxonomy" id="1642303"/>
    <lineage>
        <taxon>Bacteria</taxon>
        <taxon>Bacillati</taxon>
        <taxon>Actinomycetota</taxon>
        <taxon>Actinomycetes</taxon>
        <taxon>Streptosporangiales</taxon>
        <taxon>Streptosporangiaceae</taxon>
        <taxon>Nonomuraea</taxon>
    </lineage>
</organism>
<dbReference type="PANTHER" id="PTHR31157">
    <property type="entry name" value="SCP DOMAIN-CONTAINING PROTEIN"/>
    <property type="match status" value="1"/>
</dbReference>
<dbReference type="InterPro" id="IPR014044">
    <property type="entry name" value="CAP_dom"/>
</dbReference>
<evidence type="ECO:0000313" key="4">
    <source>
        <dbReference type="Proteomes" id="UP000306628"/>
    </source>
</evidence>
<dbReference type="Proteomes" id="UP000306628">
    <property type="component" value="Unassembled WGS sequence"/>
</dbReference>
<dbReference type="OrthoDB" id="68195at2"/>
<dbReference type="InterPro" id="IPR035940">
    <property type="entry name" value="CAP_sf"/>
</dbReference>
<accession>A0A5S4G0Q5</accession>
<feature type="region of interest" description="Disordered" evidence="1">
    <location>
        <begin position="1"/>
        <end position="32"/>
    </location>
</feature>
<name>A0A5S4G0Q5_9ACTN</name>
<keyword evidence="4" id="KW-1185">Reference proteome</keyword>
<dbReference type="EMBL" id="VCKX01000194">
    <property type="protein sequence ID" value="TMR26546.1"/>
    <property type="molecule type" value="Genomic_DNA"/>
</dbReference>
<dbReference type="Gene3D" id="3.40.33.10">
    <property type="entry name" value="CAP"/>
    <property type="match status" value="1"/>
</dbReference>
<comment type="caution">
    <text evidence="3">The sequence shown here is derived from an EMBL/GenBank/DDBJ whole genome shotgun (WGS) entry which is preliminary data.</text>
</comment>
<evidence type="ECO:0000256" key="1">
    <source>
        <dbReference type="SAM" id="MobiDB-lite"/>
    </source>
</evidence>
<gene>
    <name evidence="3" type="ORF">ETD85_42070</name>
</gene>
<dbReference type="SUPFAM" id="SSF55797">
    <property type="entry name" value="PR-1-like"/>
    <property type="match status" value="1"/>
</dbReference>